<evidence type="ECO:0000256" key="3">
    <source>
        <dbReference type="ARBA" id="ARBA00022840"/>
    </source>
</evidence>
<feature type="compositionally biased region" description="Basic and acidic residues" evidence="5">
    <location>
        <begin position="477"/>
        <end position="488"/>
    </location>
</feature>
<dbReference type="EMBL" id="MU842883">
    <property type="protein sequence ID" value="KAK2028128.1"/>
    <property type="molecule type" value="Genomic_DNA"/>
</dbReference>
<dbReference type="Gene3D" id="3.40.50.20">
    <property type="match status" value="1"/>
</dbReference>
<keyword evidence="2 4" id="KW-0547">Nucleotide-binding</keyword>
<gene>
    <name evidence="7" type="ORF">LX32DRAFT_409070</name>
</gene>
<dbReference type="InterPro" id="IPR052032">
    <property type="entry name" value="ATP-dep_AA_Ligase"/>
</dbReference>
<keyword evidence="8" id="KW-1185">Reference proteome</keyword>
<dbReference type="GO" id="GO:0005524">
    <property type="term" value="F:ATP binding"/>
    <property type="evidence" value="ECO:0007669"/>
    <property type="project" value="UniProtKB-UniRule"/>
</dbReference>
<evidence type="ECO:0000256" key="5">
    <source>
        <dbReference type="SAM" id="MobiDB-lite"/>
    </source>
</evidence>
<feature type="region of interest" description="Disordered" evidence="5">
    <location>
        <begin position="477"/>
        <end position="496"/>
    </location>
</feature>
<dbReference type="Proteomes" id="UP001232148">
    <property type="component" value="Unassembled WGS sequence"/>
</dbReference>
<evidence type="ECO:0000256" key="4">
    <source>
        <dbReference type="PROSITE-ProRule" id="PRU00409"/>
    </source>
</evidence>
<evidence type="ECO:0000259" key="6">
    <source>
        <dbReference type="PROSITE" id="PS50975"/>
    </source>
</evidence>
<evidence type="ECO:0000313" key="8">
    <source>
        <dbReference type="Proteomes" id="UP001232148"/>
    </source>
</evidence>
<dbReference type="Pfam" id="PF18130">
    <property type="entry name" value="ATPgrasp_N"/>
    <property type="match status" value="1"/>
</dbReference>
<dbReference type="AlphaFoldDB" id="A0AAD9HG29"/>
<dbReference type="SUPFAM" id="SSF56059">
    <property type="entry name" value="Glutathione synthetase ATP-binding domain-like"/>
    <property type="match status" value="1"/>
</dbReference>
<comment type="caution">
    <text evidence="7">The sequence shown here is derived from an EMBL/GenBank/DDBJ whole genome shotgun (WGS) entry which is preliminary data.</text>
</comment>
<dbReference type="GO" id="GO:0046872">
    <property type="term" value="F:metal ion binding"/>
    <property type="evidence" value="ECO:0007669"/>
    <property type="project" value="InterPro"/>
</dbReference>
<proteinExistence type="predicted"/>
<keyword evidence="1" id="KW-0436">Ligase</keyword>
<organism evidence="7 8">
    <name type="scientific">Colletotrichum zoysiae</name>
    <dbReference type="NCBI Taxonomy" id="1216348"/>
    <lineage>
        <taxon>Eukaryota</taxon>
        <taxon>Fungi</taxon>
        <taxon>Dikarya</taxon>
        <taxon>Ascomycota</taxon>
        <taxon>Pezizomycotina</taxon>
        <taxon>Sordariomycetes</taxon>
        <taxon>Hypocreomycetidae</taxon>
        <taxon>Glomerellales</taxon>
        <taxon>Glomerellaceae</taxon>
        <taxon>Colletotrichum</taxon>
        <taxon>Colletotrichum graminicola species complex</taxon>
    </lineage>
</organism>
<dbReference type="InterPro" id="IPR011761">
    <property type="entry name" value="ATP-grasp"/>
</dbReference>
<protein>
    <recommendedName>
        <fullName evidence="6">ATP-grasp domain-containing protein</fullName>
    </recommendedName>
</protein>
<reference evidence="7" key="1">
    <citation type="submission" date="2021-06" db="EMBL/GenBank/DDBJ databases">
        <title>Comparative genomics, transcriptomics and evolutionary studies reveal genomic signatures of adaptation to plant cell wall in hemibiotrophic fungi.</title>
        <authorList>
            <consortium name="DOE Joint Genome Institute"/>
            <person name="Baroncelli R."/>
            <person name="Diaz J.F."/>
            <person name="Benocci T."/>
            <person name="Peng M."/>
            <person name="Battaglia E."/>
            <person name="Haridas S."/>
            <person name="Andreopoulos W."/>
            <person name="Labutti K."/>
            <person name="Pangilinan J."/>
            <person name="Floch G.L."/>
            <person name="Makela M.R."/>
            <person name="Henrissat B."/>
            <person name="Grigoriev I.V."/>
            <person name="Crouch J.A."/>
            <person name="De Vries R.P."/>
            <person name="Sukno S.A."/>
            <person name="Thon M.R."/>
        </authorList>
    </citation>
    <scope>NUCLEOTIDE SEQUENCE</scope>
    <source>
        <strain evidence="7">MAFF235873</strain>
    </source>
</reference>
<evidence type="ECO:0000256" key="2">
    <source>
        <dbReference type="ARBA" id="ARBA00022741"/>
    </source>
</evidence>
<dbReference type="Gene3D" id="3.30.470.20">
    <property type="entry name" value="ATP-grasp fold, B domain"/>
    <property type="match status" value="1"/>
</dbReference>
<dbReference type="GO" id="GO:0016874">
    <property type="term" value="F:ligase activity"/>
    <property type="evidence" value="ECO:0007669"/>
    <property type="project" value="UniProtKB-KW"/>
</dbReference>
<dbReference type="PANTHER" id="PTHR43585">
    <property type="entry name" value="FUMIPYRROLE BIOSYNTHESIS PROTEIN C"/>
    <property type="match status" value="1"/>
</dbReference>
<evidence type="ECO:0000256" key="1">
    <source>
        <dbReference type="ARBA" id="ARBA00022598"/>
    </source>
</evidence>
<sequence>MHICTLQLPDGGSVACEWRLSKPWNTLCALLTVDLFITTPGKSSSNLGPNLLNLNRDAPITEFIQDQLQIASSGGSGSVALKLIVPVEGGYVIRSDLLEFRLHGCLLVGRAAGFLEPRQHVLGFLSQSFNGDADTLLGAFETAIGAVEARTRADETLSDTMQRLEDELRNRLSLDWFLPEPIPARRLAIVKPTRDMLGFAALKNMGFSLVILDDPGSWLADDDGPHADIRETFIPFDTNPDSGFRNRLKAAVGPECVDGIIAATRSEGLFAAIADVCQELGLPTEPPEAFRNGTDKYAQRRLVDGDARAFRFAGVEQLQAQLDAGLVLPDYPLVVKPTTLGGLSQCVSRVSNQEELFEAVDKIKRRVFGHDVSVPIVSEALVEPYEGGPEVDVNLVLCDGELLFCEISDDFPSAADRDGATMADDFQETMFLYPSKLPQAEQEALRVELHKAVLQLGFTSGVFHVEARVRNSSMRYAERPDGDHELVERSASADPPAGPPSVFLIEVNARPPGYIGLMTIAYTYGVDYYALWGLNAVGDAARFRAMARPFLDGPQYTSALVLVMPDRGGTLVSEDPAPALRRCRPDLMESVPLCREVFSKGDQVPDPTGPWNTFTSCIMVISRSGREELLRTVKMIREEWKLEIV</sequence>
<feature type="domain" description="ATP-grasp" evidence="6">
    <location>
        <begin position="299"/>
        <end position="537"/>
    </location>
</feature>
<dbReference type="PROSITE" id="PS50975">
    <property type="entry name" value="ATP_GRASP"/>
    <property type="match status" value="1"/>
</dbReference>
<dbReference type="PANTHER" id="PTHR43585:SF2">
    <property type="entry name" value="ATP-GRASP ENZYME FSQD"/>
    <property type="match status" value="1"/>
</dbReference>
<dbReference type="Pfam" id="PF13535">
    <property type="entry name" value="ATP-grasp_4"/>
    <property type="match status" value="1"/>
</dbReference>
<name>A0AAD9HG29_9PEZI</name>
<dbReference type="InterPro" id="IPR041472">
    <property type="entry name" value="BL00235/CARNS1_N"/>
</dbReference>
<accession>A0AAD9HG29</accession>
<keyword evidence="3 4" id="KW-0067">ATP-binding</keyword>
<evidence type="ECO:0000313" key="7">
    <source>
        <dbReference type="EMBL" id="KAK2028128.1"/>
    </source>
</evidence>